<protein>
    <submittedName>
        <fullName evidence="2">Uncharacterized protein</fullName>
    </submittedName>
</protein>
<proteinExistence type="predicted"/>
<evidence type="ECO:0000313" key="2">
    <source>
        <dbReference type="EMBL" id="OAX79129.1"/>
    </source>
</evidence>
<evidence type="ECO:0000313" key="3">
    <source>
        <dbReference type="Proteomes" id="UP000091918"/>
    </source>
</evidence>
<gene>
    <name evidence="2" type="ORF">ACJ72_06554</name>
</gene>
<evidence type="ECO:0000256" key="1">
    <source>
        <dbReference type="SAM" id="SignalP"/>
    </source>
</evidence>
<feature type="chain" id="PRO_5008598160" evidence="1">
    <location>
        <begin position="21"/>
        <end position="223"/>
    </location>
</feature>
<keyword evidence="1" id="KW-0732">Signal</keyword>
<accession>A0A1B7NQR5</accession>
<organism evidence="2 3">
    <name type="scientific">Emergomyces africanus</name>
    <dbReference type="NCBI Taxonomy" id="1955775"/>
    <lineage>
        <taxon>Eukaryota</taxon>
        <taxon>Fungi</taxon>
        <taxon>Dikarya</taxon>
        <taxon>Ascomycota</taxon>
        <taxon>Pezizomycotina</taxon>
        <taxon>Eurotiomycetes</taxon>
        <taxon>Eurotiomycetidae</taxon>
        <taxon>Onygenales</taxon>
        <taxon>Ajellomycetaceae</taxon>
        <taxon>Emergomyces</taxon>
    </lineage>
</organism>
<dbReference type="EMBL" id="LGUA01001145">
    <property type="protein sequence ID" value="OAX79129.1"/>
    <property type="molecule type" value="Genomic_DNA"/>
</dbReference>
<dbReference type="AlphaFoldDB" id="A0A1B7NQR5"/>
<comment type="caution">
    <text evidence="2">The sequence shown here is derived from an EMBL/GenBank/DDBJ whole genome shotgun (WGS) entry which is preliminary data.</text>
</comment>
<reference evidence="2 3" key="1">
    <citation type="submission" date="2015-07" db="EMBL/GenBank/DDBJ databases">
        <title>Emmonsia species relationships and genome sequence.</title>
        <authorList>
            <person name="Cuomo C.A."/>
            <person name="Schwartz I.S."/>
            <person name="Kenyon C."/>
            <person name="de Hoog G.S."/>
            <person name="Govender N.P."/>
            <person name="Botha A."/>
            <person name="Moreno L."/>
            <person name="de Vries M."/>
            <person name="Munoz J.F."/>
            <person name="Stielow J.B."/>
        </authorList>
    </citation>
    <scope>NUCLEOTIDE SEQUENCE [LARGE SCALE GENOMIC DNA]</scope>
    <source>
        <strain evidence="2 3">CBS 136260</strain>
    </source>
</reference>
<dbReference type="Proteomes" id="UP000091918">
    <property type="component" value="Unassembled WGS sequence"/>
</dbReference>
<dbReference type="OrthoDB" id="21678at2759"/>
<sequence length="223" mass="25582">MAQLLFKFCFILFMIEFGLASPFLIPASISTNISPLSKPIDIPHNEPLAEFTLLGTRDDTEHPAENTSLTTAQKLQDNNNNNNNNNDLANLAANSPGMCHFHLWEIQRCNGDDDERYARLEMWDARSVSIVSPNNPENGGKGPRIDQGVWRVKSALRNDLLVRKDVHELRFRYGALNWLSNTGSKNRNPYCKKGRWDPDPSWIHCHLGRWVQRTRQMDCFFPC</sequence>
<keyword evidence="3" id="KW-1185">Reference proteome</keyword>
<feature type="signal peptide" evidence="1">
    <location>
        <begin position="1"/>
        <end position="20"/>
    </location>
</feature>
<dbReference type="STRING" id="1658172.A0A1B7NQR5"/>
<name>A0A1B7NQR5_9EURO</name>